<dbReference type="OrthoDB" id="6556167at2"/>
<protein>
    <submittedName>
        <fullName evidence="1">Uncharacterized protein</fullName>
    </submittedName>
</protein>
<evidence type="ECO:0000313" key="1">
    <source>
        <dbReference type="EMBL" id="TFY85613.1"/>
    </source>
</evidence>
<sequence>MSSPKFMTAWLLTLLGKKLLSVNALFHVFCDERDSVPQEIELVFENSKPGKLYGGPDGASLFVSLSPISSCDLGEHGRQDISCISTELYFSDVLGSRLVSASLVQSLAEDTAVGVNLSFHNGLCLSILNLGDDIFIYKNIPEEIAISEGLSFIPVS</sequence>
<evidence type="ECO:0000313" key="2">
    <source>
        <dbReference type="Proteomes" id="UP000297391"/>
    </source>
</evidence>
<dbReference type="RefSeq" id="WP_135291565.1">
    <property type="nucleotide sequence ID" value="NZ_QUZU01000041.1"/>
</dbReference>
<reference evidence="1 2" key="1">
    <citation type="journal article" date="2019" name="Syst. Appl. Microbiol.">
        <title>New species of pathogenic Pseudomonas isolated from citrus in Tunisia: Proposal of Pseudomonas kairouanensis sp. nov. and Pseudomonas nabeulensis sp. nov.</title>
        <authorList>
            <person name="Oueslati M."/>
            <person name="Mulet M."/>
            <person name="Gomila M."/>
            <person name="Berge O."/>
            <person name="Hajlaoui M.R."/>
            <person name="Lalucat J."/>
            <person name="Sadfi-Zouaoui N."/>
            <person name="Garcia-Valdes E."/>
        </authorList>
    </citation>
    <scope>NUCLEOTIDE SEQUENCE [LARGE SCALE GENOMIC DNA]</scope>
    <source>
        <strain evidence="1 2">KC12</strain>
    </source>
</reference>
<keyword evidence="2" id="KW-1185">Reference proteome</keyword>
<comment type="caution">
    <text evidence="1">The sequence shown here is derived from an EMBL/GenBank/DDBJ whole genome shotgun (WGS) entry which is preliminary data.</text>
</comment>
<gene>
    <name evidence="1" type="ORF">DYL59_24870</name>
</gene>
<dbReference type="Proteomes" id="UP000297391">
    <property type="component" value="Unassembled WGS sequence"/>
</dbReference>
<dbReference type="EMBL" id="QUZU01000041">
    <property type="protein sequence ID" value="TFY85613.1"/>
    <property type="molecule type" value="Genomic_DNA"/>
</dbReference>
<organism evidence="1 2">
    <name type="scientific">Pseudomonas kairouanensis</name>
    <dbReference type="NCBI Taxonomy" id="2293832"/>
    <lineage>
        <taxon>Bacteria</taxon>
        <taxon>Pseudomonadati</taxon>
        <taxon>Pseudomonadota</taxon>
        <taxon>Gammaproteobacteria</taxon>
        <taxon>Pseudomonadales</taxon>
        <taxon>Pseudomonadaceae</taxon>
        <taxon>Pseudomonas</taxon>
    </lineage>
</organism>
<accession>A0A4Z0AH03</accession>
<name>A0A4Z0AH03_9PSED</name>
<proteinExistence type="predicted"/>
<dbReference type="AlphaFoldDB" id="A0A4Z0AH03"/>